<evidence type="ECO:0000256" key="16">
    <source>
        <dbReference type="SAM" id="MobiDB-lite"/>
    </source>
</evidence>
<evidence type="ECO:0000256" key="9">
    <source>
        <dbReference type="ARBA" id="ARBA00023180"/>
    </source>
</evidence>
<evidence type="ECO:0000256" key="8">
    <source>
        <dbReference type="ARBA" id="ARBA00023136"/>
    </source>
</evidence>
<comment type="subcellular location">
    <subcellularLocation>
        <location evidence="1">Cell membrane</location>
        <topology evidence="1">Single-pass type II membrane protein</topology>
    </subcellularLocation>
</comment>
<keyword evidence="11" id="KW-0961">Cell wall biogenesis/degradation</keyword>
<proteinExistence type="inferred from homology"/>
<dbReference type="AlphaFoldDB" id="A0A8H6WA51"/>
<evidence type="ECO:0000256" key="14">
    <source>
        <dbReference type="ARBA" id="ARBA00038929"/>
    </source>
</evidence>
<keyword evidence="6" id="KW-0735">Signal-anchor</keyword>
<dbReference type="InterPro" id="IPR001547">
    <property type="entry name" value="Glyco_hydro_5"/>
</dbReference>
<dbReference type="Pfam" id="PF00150">
    <property type="entry name" value="Cellulase"/>
    <property type="match status" value="1"/>
</dbReference>
<dbReference type="GO" id="GO:0009986">
    <property type="term" value="C:cell surface"/>
    <property type="evidence" value="ECO:0007669"/>
    <property type="project" value="TreeGrafter"/>
</dbReference>
<evidence type="ECO:0000313" key="20">
    <source>
        <dbReference type="Proteomes" id="UP000613580"/>
    </source>
</evidence>
<dbReference type="OrthoDB" id="62120at2759"/>
<comment type="function">
    <text evidence="13">Glucosidase involved in the degradation of cellulosic biomass. Active on lichenan.</text>
</comment>
<dbReference type="SUPFAM" id="SSF51445">
    <property type="entry name" value="(Trans)glycosidases"/>
    <property type="match status" value="1"/>
</dbReference>
<keyword evidence="8 17" id="KW-0472">Membrane</keyword>
<gene>
    <name evidence="19" type="ORF">HMN09_00587900</name>
</gene>
<evidence type="ECO:0000313" key="19">
    <source>
        <dbReference type="EMBL" id="KAF7310457.1"/>
    </source>
</evidence>
<evidence type="ECO:0000256" key="12">
    <source>
        <dbReference type="ARBA" id="ARBA00036824"/>
    </source>
</evidence>
<comment type="similarity">
    <text evidence="2">Belongs to the glycosyl hydrolase 5 (cellulase A) family.</text>
</comment>
<evidence type="ECO:0000256" key="3">
    <source>
        <dbReference type="ARBA" id="ARBA00022475"/>
    </source>
</evidence>
<evidence type="ECO:0000256" key="11">
    <source>
        <dbReference type="ARBA" id="ARBA00023316"/>
    </source>
</evidence>
<evidence type="ECO:0000256" key="13">
    <source>
        <dbReference type="ARBA" id="ARBA00037126"/>
    </source>
</evidence>
<comment type="caution">
    <text evidence="19">The sequence shown here is derived from an EMBL/GenBank/DDBJ whole genome shotgun (WGS) entry which is preliminary data.</text>
</comment>
<organism evidence="19 20">
    <name type="scientific">Mycena chlorophos</name>
    <name type="common">Agaric fungus</name>
    <name type="synonym">Agaricus chlorophos</name>
    <dbReference type="NCBI Taxonomy" id="658473"/>
    <lineage>
        <taxon>Eukaryota</taxon>
        <taxon>Fungi</taxon>
        <taxon>Dikarya</taxon>
        <taxon>Basidiomycota</taxon>
        <taxon>Agaricomycotina</taxon>
        <taxon>Agaricomycetes</taxon>
        <taxon>Agaricomycetidae</taxon>
        <taxon>Agaricales</taxon>
        <taxon>Marasmiineae</taxon>
        <taxon>Mycenaceae</taxon>
        <taxon>Mycena</taxon>
    </lineage>
</organism>
<sequence length="785" mass="83463">MSTNEPEQKKEVRFELPSSAAASGSETAPTRTVVVPTPIYIPPPPTYAPPSPYLDTPIPHSPFADNFAYPPPPSPSFSTFSSQHTHVLPTPPGSPGLSSPQTGKERVGYAAGQGHGYGYGGPTAQRSSVMLMLPLMNEQQRLRRRRRMLILLGLVFLVPIIAIVGSMVSRLHKNGAGSSASGSSSSKSANNLATTGTDGSTVITDSGDTFVYSNSFGGYWLADPGNPTAGGRANSWTPLLNETWTWGVDRVNGVNLGGWFVLEPFITPALFQPYPSAGDEWSLSQAMHADGTLQTTMENHYATFITEQDIAQIVGAGLNWVRLPIPFWAVGTWPDVGTDAFGTGDNGGTVTEPFLSAVCWKYIVRMLGWARKYGLRVNLDLHTIPGSQNGYNHSGKTGQINFLNGPMGVANAQRALDYIRIITEFIAQEQYEDVVQIFGIVNEPILATIGQQQLSQFYLRAHNMIRNITGIGTGHGPYISIHDGFDSLQTWAGFLSGSDRFVLDTHPYTSFSGGPNNAPIATSDDPLSADAGGTWPGQVCSGWGGGMNTSRAEFGVTIAGEFSAGFNDCGLYLHGINATTTYGGNCSYWQDSSQWNTSVKAGLEAFVLAQQDALQDYYFWTWKIGPAQDGTIQSPLWSYQAGLEGGWIPSDPRVAVGKCEQVGVVPQTWPGTFSSWQTGGAGAGTIAATAIASYGQWPPVTVSNAKGTILLTYTPTATIPSLLYEMPTVVPTGSASASVVTMPAANMGSGWADEADTALAMAPVAGCTYPDAWNAIGLPAPTATC</sequence>
<evidence type="ECO:0000256" key="2">
    <source>
        <dbReference type="ARBA" id="ARBA00005641"/>
    </source>
</evidence>
<evidence type="ECO:0000256" key="4">
    <source>
        <dbReference type="ARBA" id="ARBA00022692"/>
    </source>
</evidence>
<evidence type="ECO:0000256" key="7">
    <source>
        <dbReference type="ARBA" id="ARBA00022989"/>
    </source>
</evidence>
<evidence type="ECO:0000256" key="17">
    <source>
        <dbReference type="SAM" id="Phobius"/>
    </source>
</evidence>
<dbReference type="GO" id="GO:0071555">
    <property type="term" value="P:cell wall organization"/>
    <property type="evidence" value="ECO:0007669"/>
    <property type="project" value="UniProtKB-KW"/>
</dbReference>
<reference evidence="19" key="1">
    <citation type="submission" date="2020-05" db="EMBL/GenBank/DDBJ databases">
        <title>Mycena genomes resolve the evolution of fungal bioluminescence.</title>
        <authorList>
            <person name="Tsai I.J."/>
        </authorList>
    </citation>
    <scope>NUCLEOTIDE SEQUENCE</scope>
    <source>
        <strain evidence="19">110903Hualien_Pintung</strain>
    </source>
</reference>
<dbReference type="PANTHER" id="PTHR31297">
    <property type="entry name" value="GLUCAN ENDO-1,6-BETA-GLUCOSIDASE B"/>
    <property type="match status" value="1"/>
</dbReference>
<evidence type="ECO:0000256" key="15">
    <source>
        <dbReference type="ARBA" id="ARBA00041260"/>
    </source>
</evidence>
<dbReference type="GO" id="GO:0004338">
    <property type="term" value="F:glucan exo-1,3-beta-glucosidase activity"/>
    <property type="evidence" value="ECO:0007669"/>
    <property type="project" value="UniProtKB-EC"/>
</dbReference>
<dbReference type="GO" id="GO:0009251">
    <property type="term" value="P:glucan catabolic process"/>
    <property type="evidence" value="ECO:0007669"/>
    <property type="project" value="TreeGrafter"/>
</dbReference>
<feature type="region of interest" description="Disordered" evidence="16">
    <location>
        <begin position="174"/>
        <end position="199"/>
    </location>
</feature>
<dbReference type="GO" id="GO:0005576">
    <property type="term" value="C:extracellular region"/>
    <property type="evidence" value="ECO:0007669"/>
    <property type="project" value="TreeGrafter"/>
</dbReference>
<feature type="compositionally biased region" description="Low complexity" evidence="16">
    <location>
        <begin position="95"/>
        <end position="108"/>
    </location>
</feature>
<keyword evidence="7 17" id="KW-1133">Transmembrane helix</keyword>
<evidence type="ECO:0000256" key="5">
    <source>
        <dbReference type="ARBA" id="ARBA00022801"/>
    </source>
</evidence>
<feature type="domain" description="Glycoside hydrolase family 5" evidence="18">
    <location>
        <begin position="295"/>
        <end position="469"/>
    </location>
</feature>
<dbReference type="Proteomes" id="UP000613580">
    <property type="component" value="Unassembled WGS sequence"/>
</dbReference>
<feature type="compositionally biased region" description="Low complexity" evidence="16">
    <location>
        <begin position="174"/>
        <end position="191"/>
    </location>
</feature>
<keyword evidence="10" id="KW-0326">Glycosidase</keyword>
<dbReference type="EMBL" id="JACAZE010000007">
    <property type="protein sequence ID" value="KAF7310457.1"/>
    <property type="molecule type" value="Genomic_DNA"/>
</dbReference>
<feature type="region of interest" description="Disordered" evidence="16">
    <location>
        <begin position="1"/>
        <end position="30"/>
    </location>
</feature>
<feature type="compositionally biased region" description="Basic and acidic residues" evidence="16">
    <location>
        <begin position="1"/>
        <end position="14"/>
    </location>
</feature>
<dbReference type="EC" id="3.2.1.58" evidence="14"/>
<keyword evidence="4 17" id="KW-0812">Transmembrane</keyword>
<keyword evidence="20" id="KW-1185">Reference proteome</keyword>
<keyword evidence="3" id="KW-1003">Cell membrane</keyword>
<dbReference type="InterPro" id="IPR017853">
    <property type="entry name" value="GH"/>
</dbReference>
<feature type="transmembrane region" description="Helical" evidence="17">
    <location>
        <begin position="149"/>
        <end position="168"/>
    </location>
</feature>
<name>A0A8H6WA51_MYCCL</name>
<evidence type="ECO:0000256" key="6">
    <source>
        <dbReference type="ARBA" id="ARBA00022968"/>
    </source>
</evidence>
<comment type="catalytic activity">
    <reaction evidence="12">
        <text>Successive hydrolysis of beta-D-glucose units from the non-reducing ends of (1-&gt;3)-beta-D-glucans, releasing alpha-glucose.</text>
        <dbReference type="EC" id="3.2.1.58"/>
    </reaction>
</comment>
<dbReference type="Gene3D" id="3.20.20.80">
    <property type="entry name" value="Glycosidases"/>
    <property type="match status" value="1"/>
</dbReference>
<accession>A0A8H6WA51</accession>
<evidence type="ECO:0000259" key="18">
    <source>
        <dbReference type="Pfam" id="PF00150"/>
    </source>
</evidence>
<evidence type="ECO:0000256" key="10">
    <source>
        <dbReference type="ARBA" id="ARBA00023295"/>
    </source>
</evidence>
<dbReference type="InterPro" id="IPR050386">
    <property type="entry name" value="Glycosyl_hydrolase_5"/>
</dbReference>
<protein>
    <recommendedName>
        <fullName evidence="14">glucan 1,3-beta-glucosidase</fullName>
        <ecNumber evidence="14">3.2.1.58</ecNumber>
    </recommendedName>
    <alternativeName>
        <fullName evidence="15">Exo-1,3-beta-glucanase D</fullName>
    </alternativeName>
</protein>
<evidence type="ECO:0000256" key="1">
    <source>
        <dbReference type="ARBA" id="ARBA00004401"/>
    </source>
</evidence>
<dbReference type="GO" id="GO:0005886">
    <property type="term" value="C:plasma membrane"/>
    <property type="evidence" value="ECO:0007669"/>
    <property type="project" value="UniProtKB-SubCell"/>
</dbReference>
<keyword evidence="9" id="KW-0325">Glycoprotein</keyword>
<dbReference type="PANTHER" id="PTHR31297:SF34">
    <property type="entry name" value="GLUCAN 1,3-BETA-GLUCOSIDASE 2"/>
    <property type="match status" value="1"/>
</dbReference>
<feature type="region of interest" description="Disordered" evidence="16">
    <location>
        <begin position="76"/>
        <end position="108"/>
    </location>
</feature>
<keyword evidence="5 19" id="KW-0378">Hydrolase</keyword>